<evidence type="ECO:0000313" key="2">
    <source>
        <dbReference type="Proteomes" id="UP000693794"/>
    </source>
</evidence>
<dbReference type="Pfam" id="PF14058">
    <property type="entry name" value="PcfK"/>
    <property type="match status" value="1"/>
</dbReference>
<dbReference type="Proteomes" id="UP000693794">
    <property type="component" value="Segment"/>
</dbReference>
<accession>A0A8E4ZJ44</accession>
<name>A0A8E4ZJ44_9CAUD</name>
<gene>
    <name evidence="1" type="ORF">Danklef1_46</name>
</gene>
<sequence length="116" mass="13313">MKTTENFKKAIQNHLNKLAEKDSLFAETLKKKNKNIDDCITYILNQVKASGCNGFADEEIFGMAVHFYDEDDINPGSKIKNYNVVVNHKPEVLKVKKEVKKVIKTDFVTENQISMF</sequence>
<evidence type="ECO:0000313" key="1">
    <source>
        <dbReference type="EMBL" id="QQV90528.1"/>
    </source>
</evidence>
<keyword evidence="2" id="KW-1185">Reference proteome</keyword>
<organism evidence="1 2">
    <name type="scientific">Polaribacter phage Danklef_1</name>
    <dbReference type="NCBI Taxonomy" id="2745646"/>
    <lineage>
        <taxon>Viruses</taxon>
        <taxon>Duplodnaviria</taxon>
        <taxon>Heunggongvirae</taxon>
        <taxon>Uroviricota</taxon>
        <taxon>Caudoviricetes</taxon>
        <taxon>Forsetiviridae</taxon>
        <taxon>Freyavirus</taxon>
        <taxon>Freyavirus danklef</taxon>
    </lineage>
</organism>
<proteinExistence type="predicted"/>
<dbReference type="InterPro" id="IPR025624">
    <property type="entry name" value="PcfK"/>
</dbReference>
<dbReference type="EMBL" id="MT732458">
    <property type="protein sequence ID" value="QQV90528.1"/>
    <property type="molecule type" value="Genomic_DNA"/>
</dbReference>
<reference evidence="1" key="1">
    <citation type="submission" date="2020-07" db="EMBL/GenBank/DDBJ databases">
        <title>Highly diverse flavobacterial phages as mortality factor during North Sea spring blooms.</title>
        <authorList>
            <person name="Bartlau N."/>
            <person name="Wichels A."/>
            <person name="Krohne G."/>
            <person name="Adriaenssens E.M."/>
            <person name="Heins A."/>
            <person name="Fuchs B.M."/>
            <person name="Amann R."/>
            <person name="Moraru C."/>
        </authorList>
    </citation>
    <scope>NUCLEOTIDE SEQUENCE</scope>
</reference>
<protein>
    <submittedName>
        <fullName evidence="1">PcfK-like protein</fullName>
    </submittedName>
</protein>